<evidence type="ECO:0000313" key="4">
    <source>
        <dbReference type="Proteomes" id="UP000695022"/>
    </source>
</evidence>
<organism evidence="4 5">
    <name type="scientific">Priapulus caudatus</name>
    <name type="common">Priapulid worm</name>
    <dbReference type="NCBI Taxonomy" id="37621"/>
    <lineage>
        <taxon>Eukaryota</taxon>
        <taxon>Metazoa</taxon>
        <taxon>Ecdysozoa</taxon>
        <taxon>Scalidophora</taxon>
        <taxon>Priapulida</taxon>
        <taxon>Priapulimorpha</taxon>
        <taxon>Priapulimorphida</taxon>
        <taxon>Priapulidae</taxon>
        <taxon>Priapulus</taxon>
    </lineage>
</organism>
<proteinExistence type="inferred from homology"/>
<dbReference type="SUPFAM" id="SSF48371">
    <property type="entry name" value="ARM repeat"/>
    <property type="match status" value="1"/>
</dbReference>
<dbReference type="Pfam" id="PF10165">
    <property type="entry name" value="Ric8"/>
    <property type="match status" value="1"/>
</dbReference>
<keyword evidence="3" id="KW-0143">Chaperone</keyword>
<dbReference type="Gene3D" id="1.25.10.10">
    <property type="entry name" value="Leucine-rich Repeat Variant"/>
    <property type="match status" value="1"/>
</dbReference>
<dbReference type="InterPro" id="IPR011989">
    <property type="entry name" value="ARM-like"/>
</dbReference>
<reference evidence="5" key="1">
    <citation type="submission" date="2025-08" db="UniProtKB">
        <authorList>
            <consortium name="RefSeq"/>
        </authorList>
    </citation>
    <scope>IDENTIFICATION</scope>
</reference>
<comment type="similarity">
    <text evidence="1">Belongs to the synembryn family.</text>
</comment>
<dbReference type="GeneID" id="106811956"/>
<accession>A0ABM1EG65</accession>
<sequence>MSVCHVPCLEALRIVSRDRSHLDVITGREVLRTMQWHANLYVDLQDEVSQIRKEYVDRVNNNSTVVIEAQKCLCNLIFNSSSAQRSCSYSGCIEGIVQRLKTYRDPGLPHEIKYFDMRMLFLLTALVADIRPRLRQELHGLTYLMEALDLIIKTSKNHESRDNRVEDTDVPLTGNEVDLACEILKVLFNLTVHVDKTNLDEEEEAHFMRMVSILHDLLICQTESKEKREELVR</sequence>
<dbReference type="Proteomes" id="UP000695022">
    <property type="component" value="Unplaced"/>
</dbReference>
<name>A0ABM1EG65_PRICU</name>
<keyword evidence="4" id="KW-1185">Reference proteome</keyword>
<evidence type="ECO:0000313" key="5">
    <source>
        <dbReference type="RefSeq" id="XP_014671186.1"/>
    </source>
</evidence>
<evidence type="ECO:0000256" key="1">
    <source>
        <dbReference type="ARBA" id="ARBA00009049"/>
    </source>
</evidence>
<dbReference type="InterPro" id="IPR019318">
    <property type="entry name" value="Gua_nucleotide_exch_fac_Ric8"/>
</dbReference>
<evidence type="ECO:0000256" key="3">
    <source>
        <dbReference type="ARBA" id="ARBA00023186"/>
    </source>
</evidence>
<dbReference type="InterPro" id="IPR016024">
    <property type="entry name" value="ARM-type_fold"/>
</dbReference>
<gene>
    <name evidence="5" type="primary">LOC106811956</name>
</gene>
<evidence type="ECO:0000256" key="2">
    <source>
        <dbReference type="ARBA" id="ARBA00022658"/>
    </source>
</evidence>
<keyword evidence="2" id="KW-0344">Guanine-nucleotide releasing factor</keyword>
<dbReference type="PANTHER" id="PTHR12425:SF5">
    <property type="entry name" value="SYNEMBRYN"/>
    <property type="match status" value="1"/>
</dbReference>
<dbReference type="RefSeq" id="XP_014671186.1">
    <property type="nucleotide sequence ID" value="XM_014815700.1"/>
</dbReference>
<protein>
    <submittedName>
        <fullName evidence="5">Synembryn-A-like</fullName>
    </submittedName>
</protein>
<dbReference type="PANTHER" id="PTHR12425">
    <property type="entry name" value="SYNEMBRYN"/>
    <property type="match status" value="1"/>
</dbReference>